<dbReference type="Gene3D" id="1.10.110.10">
    <property type="entry name" value="Plant lipid-transfer and hydrophobic proteins"/>
    <property type="match status" value="1"/>
</dbReference>
<dbReference type="InterPro" id="IPR036312">
    <property type="entry name" value="Bifun_inhib/LTP/seed_sf"/>
</dbReference>
<feature type="chain" id="PRO_5044813388" description="Bifunctional inhibitor/plant lipid transfer protein/seed storage helical domain-containing protein" evidence="1">
    <location>
        <begin position="21"/>
        <end position="145"/>
    </location>
</feature>
<proteinExistence type="predicted"/>
<keyword evidence="4" id="KW-1185">Reference proteome</keyword>
<dbReference type="InterPro" id="IPR016140">
    <property type="entry name" value="Bifunc_inhib/LTP/seed_store"/>
</dbReference>
<gene>
    <name evidence="3" type="ORF">URODEC1_LOCUS112672</name>
</gene>
<feature type="domain" description="Bifunctional inhibitor/plant lipid transfer protein/seed storage helical" evidence="2">
    <location>
        <begin position="46"/>
        <end position="103"/>
    </location>
</feature>
<dbReference type="PRINTS" id="PR00208">
    <property type="entry name" value="GLIADGLUTEN"/>
</dbReference>
<sequence>MKAIILSALALLALAVSATSQQAHTCPCHQQQAPPPQGYPQAPPPPILTQCAELLRQQCSPTPTPYCSPQCQMLRQQCCGQLRLVEPQHQYHAIYTMVHQVMHQQQMPYGGIHGAQGQLGMVAAQVAQQLTATCGLQQQPPYGPY</sequence>
<evidence type="ECO:0000313" key="3">
    <source>
        <dbReference type="EMBL" id="CAL5088206.1"/>
    </source>
</evidence>
<dbReference type="Proteomes" id="UP001497457">
    <property type="component" value="Chromosome 8b"/>
</dbReference>
<reference evidence="3" key="1">
    <citation type="submission" date="2024-10" db="EMBL/GenBank/DDBJ databases">
        <authorList>
            <person name="Ryan C."/>
        </authorList>
    </citation>
    <scope>NUCLEOTIDE SEQUENCE [LARGE SCALE GENOMIC DNA]</scope>
</reference>
<dbReference type="PANTHER" id="PTHR33454:SF17">
    <property type="entry name" value="GLUTELIN-2"/>
    <property type="match status" value="1"/>
</dbReference>
<dbReference type="EMBL" id="OZ075118">
    <property type="protein sequence ID" value="CAL5088206.1"/>
    <property type="molecule type" value="Genomic_DNA"/>
</dbReference>
<evidence type="ECO:0000256" key="1">
    <source>
        <dbReference type="SAM" id="SignalP"/>
    </source>
</evidence>
<keyword evidence="1" id="KW-0732">Signal</keyword>
<evidence type="ECO:0000259" key="2">
    <source>
        <dbReference type="Pfam" id="PF13016"/>
    </source>
</evidence>
<dbReference type="SUPFAM" id="SSF47699">
    <property type="entry name" value="Bifunctional inhibitor/lipid-transfer protein/seed storage 2S albumin"/>
    <property type="match status" value="1"/>
</dbReference>
<evidence type="ECO:0000313" key="4">
    <source>
        <dbReference type="Proteomes" id="UP001497457"/>
    </source>
</evidence>
<dbReference type="PANTHER" id="PTHR33454">
    <property type="entry name" value="PROLAMIN PPROL 14P"/>
    <property type="match status" value="1"/>
</dbReference>
<dbReference type="Pfam" id="PF13016">
    <property type="entry name" value="Gliadin"/>
    <property type="match status" value="1"/>
</dbReference>
<dbReference type="AlphaFoldDB" id="A0ABC9G5S8"/>
<dbReference type="InterPro" id="IPR001954">
    <property type="entry name" value="Glia_glutenin"/>
</dbReference>
<accession>A0ABC9G5S8</accession>
<feature type="signal peptide" evidence="1">
    <location>
        <begin position="1"/>
        <end position="20"/>
    </location>
</feature>
<organism evidence="3 4">
    <name type="scientific">Urochloa decumbens</name>
    <dbReference type="NCBI Taxonomy" id="240449"/>
    <lineage>
        <taxon>Eukaryota</taxon>
        <taxon>Viridiplantae</taxon>
        <taxon>Streptophyta</taxon>
        <taxon>Embryophyta</taxon>
        <taxon>Tracheophyta</taxon>
        <taxon>Spermatophyta</taxon>
        <taxon>Magnoliopsida</taxon>
        <taxon>Liliopsida</taxon>
        <taxon>Poales</taxon>
        <taxon>Poaceae</taxon>
        <taxon>PACMAD clade</taxon>
        <taxon>Panicoideae</taxon>
        <taxon>Panicodae</taxon>
        <taxon>Paniceae</taxon>
        <taxon>Melinidinae</taxon>
        <taxon>Urochloa</taxon>
    </lineage>
</organism>
<protein>
    <recommendedName>
        <fullName evidence="2">Bifunctional inhibitor/plant lipid transfer protein/seed storage helical domain-containing protein</fullName>
    </recommendedName>
</protein>
<name>A0ABC9G5S8_9POAL</name>